<sequence length="146" mass="16187">MRGEIEQDQHTRVLQELSSMIINILRSPPLPISFPSLVGPAFSSISSRTSQASPAAFASLFLGISVALMLFGSVTFVIGLLMMPLVTGLVILFYFVGLLHNLSELGRTILWPGYTSNNKDLPGKDFQLECHQLEIFVKRNRLAEEH</sequence>
<evidence type="ECO:0000313" key="1">
    <source>
        <dbReference type="EMBL" id="KAI5651086.1"/>
    </source>
</evidence>
<proteinExistence type="predicted"/>
<gene>
    <name evidence="1" type="ORF">M9H77_37091</name>
</gene>
<name>A0ACB9ZW94_CATRO</name>
<evidence type="ECO:0000313" key="2">
    <source>
        <dbReference type="Proteomes" id="UP001060085"/>
    </source>
</evidence>
<dbReference type="Proteomes" id="UP001060085">
    <property type="component" value="Linkage Group LG08"/>
</dbReference>
<protein>
    <submittedName>
        <fullName evidence="1">Uncharacterized protein</fullName>
    </submittedName>
</protein>
<dbReference type="EMBL" id="CM044708">
    <property type="protein sequence ID" value="KAI5651086.1"/>
    <property type="molecule type" value="Genomic_DNA"/>
</dbReference>
<reference evidence="2" key="1">
    <citation type="journal article" date="2023" name="Nat. Plants">
        <title>Single-cell RNA sequencing provides a high-resolution roadmap for understanding the multicellular compartmentation of specialized metabolism.</title>
        <authorList>
            <person name="Sun S."/>
            <person name="Shen X."/>
            <person name="Li Y."/>
            <person name="Li Y."/>
            <person name="Wang S."/>
            <person name="Li R."/>
            <person name="Zhang H."/>
            <person name="Shen G."/>
            <person name="Guo B."/>
            <person name="Wei J."/>
            <person name="Xu J."/>
            <person name="St-Pierre B."/>
            <person name="Chen S."/>
            <person name="Sun C."/>
        </authorList>
    </citation>
    <scope>NUCLEOTIDE SEQUENCE [LARGE SCALE GENOMIC DNA]</scope>
</reference>
<comment type="caution">
    <text evidence="1">The sequence shown here is derived from an EMBL/GenBank/DDBJ whole genome shotgun (WGS) entry which is preliminary data.</text>
</comment>
<organism evidence="1 2">
    <name type="scientific">Catharanthus roseus</name>
    <name type="common">Madagascar periwinkle</name>
    <name type="synonym">Vinca rosea</name>
    <dbReference type="NCBI Taxonomy" id="4058"/>
    <lineage>
        <taxon>Eukaryota</taxon>
        <taxon>Viridiplantae</taxon>
        <taxon>Streptophyta</taxon>
        <taxon>Embryophyta</taxon>
        <taxon>Tracheophyta</taxon>
        <taxon>Spermatophyta</taxon>
        <taxon>Magnoliopsida</taxon>
        <taxon>eudicotyledons</taxon>
        <taxon>Gunneridae</taxon>
        <taxon>Pentapetalae</taxon>
        <taxon>asterids</taxon>
        <taxon>lamiids</taxon>
        <taxon>Gentianales</taxon>
        <taxon>Apocynaceae</taxon>
        <taxon>Rauvolfioideae</taxon>
        <taxon>Vinceae</taxon>
        <taxon>Catharanthinae</taxon>
        <taxon>Catharanthus</taxon>
    </lineage>
</organism>
<accession>A0ACB9ZW94</accession>
<keyword evidence="2" id="KW-1185">Reference proteome</keyword>